<dbReference type="SUPFAM" id="SSF52540">
    <property type="entry name" value="P-loop containing nucleoside triphosphate hydrolases"/>
    <property type="match status" value="1"/>
</dbReference>
<feature type="transmembrane region" description="Helical" evidence="1">
    <location>
        <begin position="288"/>
        <end position="315"/>
    </location>
</feature>
<reference evidence="3" key="1">
    <citation type="submission" date="2021-02" db="EMBL/GenBank/DDBJ databases">
        <authorList>
            <person name="Nowell W R."/>
        </authorList>
    </citation>
    <scope>NUCLEOTIDE SEQUENCE</scope>
</reference>
<feature type="transmembrane region" description="Helical" evidence="1">
    <location>
        <begin position="262"/>
        <end position="281"/>
    </location>
</feature>
<proteinExistence type="predicted"/>
<dbReference type="Pfam" id="PF01926">
    <property type="entry name" value="MMR_HSR1"/>
    <property type="match status" value="1"/>
</dbReference>
<dbReference type="InterPro" id="IPR006073">
    <property type="entry name" value="GTP-bd"/>
</dbReference>
<comment type="caution">
    <text evidence="3">The sequence shown here is derived from an EMBL/GenBank/DDBJ whole genome shotgun (WGS) entry which is preliminary data.</text>
</comment>
<accession>A0A815KI35</accession>
<evidence type="ECO:0000256" key="1">
    <source>
        <dbReference type="SAM" id="Phobius"/>
    </source>
</evidence>
<sequence>MVNNKFVFVVYKSIRMAGFQTDESLLRNIDAKIKQLGRTNIIVVGRTGVGKSTLINAVFKEDVATTGTGSPVTKNIQKYVIPGTSVTLYDSRGLEMKEYKKIMDEVCSFIKQCQKNKDINEHIHIAWMCISQTSNRLEEGEIAFVEMISKYIPVIIVITQSYDEDNTLFNVIQQKFQDPKVIPVVAKEKIIRSEYPPIPSAGLPILVKMTQELLPAAQQIAFLAAQNADFSAKILKAHAIVGTSAIAAAAAGAIPIPFSDMAVLIPIEIGMIISITAVLGFEIERSVIIALWGIFSTASGASVVGLGLASLLKFIPGVGSIAGGIIDAAVATSITTAFGEAYIGILVVLFNENNGAKPTKDQFLAKCKQEWKKKQDS</sequence>
<protein>
    <recommendedName>
        <fullName evidence="2">G domain-containing protein</fullName>
    </recommendedName>
</protein>
<dbReference type="AlphaFoldDB" id="A0A815KI35"/>
<evidence type="ECO:0000259" key="2">
    <source>
        <dbReference type="Pfam" id="PF01926"/>
    </source>
</evidence>
<keyword evidence="1" id="KW-0812">Transmembrane</keyword>
<name>A0A815KI35_ADIRI</name>
<dbReference type="CDD" id="cd00882">
    <property type="entry name" value="Ras_like_GTPase"/>
    <property type="match status" value="1"/>
</dbReference>
<dbReference type="OrthoDB" id="8954335at2759"/>
<keyword evidence="1" id="KW-0472">Membrane</keyword>
<evidence type="ECO:0000313" key="3">
    <source>
        <dbReference type="EMBL" id="CAF1395933.1"/>
    </source>
</evidence>
<dbReference type="EMBL" id="CAJNOJ010000319">
    <property type="protein sequence ID" value="CAF1395933.1"/>
    <property type="molecule type" value="Genomic_DNA"/>
</dbReference>
<evidence type="ECO:0000313" key="4">
    <source>
        <dbReference type="Proteomes" id="UP000663852"/>
    </source>
</evidence>
<organism evidence="3 4">
    <name type="scientific">Adineta ricciae</name>
    <name type="common">Rotifer</name>
    <dbReference type="NCBI Taxonomy" id="249248"/>
    <lineage>
        <taxon>Eukaryota</taxon>
        <taxon>Metazoa</taxon>
        <taxon>Spiralia</taxon>
        <taxon>Gnathifera</taxon>
        <taxon>Rotifera</taxon>
        <taxon>Eurotatoria</taxon>
        <taxon>Bdelloidea</taxon>
        <taxon>Adinetida</taxon>
        <taxon>Adinetidae</taxon>
        <taxon>Adineta</taxon>
    </lineage>
</organism>
<dbReference type="GO" id="GO:0005525">
    <property type="term" value="F:GTP binding"/>
    <property type="evidence" value="ECO:0007669"/>
    <property type="project" value="InterPro"/>
</dbReference>
<feature type="domain" description="G" evidence="2">
    <location>
        <begin position="41"/>
        <end position="159"/>
    </location>
</feature>
<keyword evidence="1" id="KW-1133">Transmembrane helix</keyword>
<dbReference type="Gene3D" id="3.40.50.300">
    <property type="entry name" value="P-loop containing nucleotide triphosphate hydrolases"/>
    <property type="match status" value="1"/>
</dbReference>
<dbReference type="Proteomes" id="UP000663852">
    <property type="component" value="Unassembled WGS sequence"/>
</dbReference>
<feature type="transmembrane region" description="Helical" evidence="1">
    <location>
        <begin position="321"/>
        <end position="350"/>
    </location>
</feature>
<dbReference type="InterPro" id="IPR027417">
    <property type="entry name" value="P-loop_NTPase"/>
</dbReference>
<feature type="transmembrane region" description="Helical" evidence="1">
    <location>
        <begin position="237"/>
        <end position="256"/>
    </location>
</feature>
<gene>
    <name evidence="3" type="ORF">EDS130_LOCUS35735</name>
</gene>